<reference evidence="4" key="1">
    <citation type="journal article" date="2019" name="Int. J. Syst. Evol. Microbiol.">
        <title>The Global Catalogue of Microorganisms (GCM) 10K type strain sequencing project: providing services to taxonomists for standard genome sequencing and annotation.</title>
        <authorList>
            <consortium name="The Broad Institute Genomics Platform"/>
            <consortium name="The Broad Institute Genome Sequencing Center for Infectious Disease"/>
            <person name="Wu L."/>
            <person name="Ma J."/>
        </authorList>
    </citation>
    <scope>NUCLEOTIDE SEQUENCE [LARGE SCALE GENOMIC DNA]</scope>
    <source>
        <strain evidence="4">JCM 15309</strain>
    </source>
</reference>
<keyword evidence="1" id="KW-1133">Transmembrane helix</keyword>
<keyword evidence="1" id="KW-0812">Transmembrane</keyword>
<evidence type="ECO:0000313" key="3">
    <source>
        <dbReference type="EMBL" id="GAA1975015.1"/>
    </source>
</evidence>
<keyword evidence="1" id="KW-0472">Membrane</keyword>
<evidence type="ECO:0000259" key="2">
    <source>
        <dbReference type="Pfam" id="PF02517"/>
    </source>
</evidence>
<feature type="transmembrane region" description="Helical" evidence="1">
    <location>
        <begin position="62"/>
        <end position="81"/>
    </location>
</feature>
<dbReference type="Proteomes" id="UP001500571">
    <property type="component" value="Unassembled WGS sequence"/>
</dbReference>
<feature type="transmembrane region" description="Helical" evidence="1">
    <location>
        <begin position="186"/>
        <end position="205"/>
    </location>
</feature>
<comment type="caution">
    <text evidence="3">The sequence shown here is derived from an EMBL/GenBank/DDBJ whole genome shotgun (WGS) entry which is preliminary data.</text>
</comment>
<dbReference type="Pfam" id="PF02517">
    <property type="entry name" value="Rce1-like"/>
    <property type="match status" value="1"/>
</dbReference>
<dbReference type="EMBL" id="BAAAPB010000005">
    <property type="protein sequence ID" value="GAA1975015.1"/>
    <property type="molecule type" value="Genomic_DNA"/>
</dbReference>
<dbReference type="PANTHER" id="PTHR35797">
    <property type="entry name" value="PROTEASE-RELATED"/>
    <property type="match status" value="1"/>
</dbReference>
<feature type="transmembrane region" description="Helical" evidence="1">
    <location>
        <begin position="32"/>
        <end position="50"/>
    </location>
</feature>
<proteinExistence type="predicted"/>
<feature type="transmembrane region" description="Helical" evidence="1">
    <location>
        <begin position="93"/>
        <end position="113"/>
    </location>
</feature>
<evidence type="ECO:0000313" key="4">
    <source>
        <dbReference type="Proteomes" id="UP001500571"/>
    </source>
</evidence>
<dbReference type="PANTHER" id="PTHR35797:SF1">
    <property type="entry name" value="PROTEASE"/>
    <property type="match status" value="1"/>
</dbReference>
<keyword evidence="4" id="KW-1185">Reference proteome</keyword>
<feature type="domain" description="CAAX prenyl protease 2/Lysostaphin resistance protein A-like" evidence="2">
    <location>
        <begin position="103"/>
        <end position="199"/>
    </location>
</feature>
<gene>
    <name evidence="3" type="ORF">GCM10009798_40330</name>
</gene>
<dbReference type="InterPro" id="IPR042150">
    <property type="entry name" value="MmRce1-like"/>
</dbReference>
<name>A0ABP5D9N8_9ACTN</name>
<dbReference type="InterPro" id="IPR003675">
    <property type="entry name" value="Rce1/LyrA-like_dom"/>
</dbReference>
<feature type="transmembrane region" description="Helical" evidence="1">
    <location>
        <begin position="158"/>
        <end position="179"/>
    </location>
</feature>
<sequence>MYAGGLIVFYVAAVAAFHPALGDEDALASGLFLGVMLAPTVGALLAYFFGPGVIQMGRPSRWILAGFAPTLVVFLATVLASATGLVDLHPDKLLAVAVALVPLSLYGSIFGLGEEIGWRGFMWPLLRGRYTFLKSSAITFVVWWAYHAPLVMLGWYGFGWGLPAFTVGLVGLVLFAGVVTDRSRSVWPSTVAHGSWNAFVASYFSTNGEIHDGLFSGSRVLLGEFGWLATGSMFLLGIVATWWHFRQPENRRPTR</sequence>
<protein>
    <recommendedName>
        <fullName evidence="2">CAAX prenyl protease 2/Lysostaphin resistance protein A-like domain-containing protein</fullName>
    </recommendedName>
</protein>
<evidence type="ECO:0000256" key="1">
    <source>
        <dbReference type="SAM" id="Phobius"/>
    </source>
</evidence>
<feature type="transmembrane region" description="Helical" evidence="1">
    <location>
        <begin position="125"/>
        <end position="146"/>
    </location>
</feature>
<organism evidence="3 4">
    <name type="scientific">Nocardioides panacihumi</name>
    <dbReference type="NCBI Taxonomy" id="400774"/>
    <lineage>
        <taxon>Bacteria</taxon>
        <taxon>Bacillati</taxon>
        <taxon>Actinomycetota</taxon>
        <taxon>Actinomycetes</taxon>
        <taxon>Propionibacteriales</taxon>
        <taxon>Nocardioidaceae</taxon>
        <taxon>Nocardioides</taxon>
    </lineage>
</organism>
<accession>A0ABP5D9N8</accession>
<feature type="transmembrane region" description="Helical" evidence="1">
    <location>
        <begin position="225"/>
        <end position="245"/>
    </location>
</feature>